<feature type="coiled-coil region" evidence="1">
    <location>
        <begin position="387"/>
        <end position="414"/>
    </location>
</feature>
<sequence length="428" mass="49536">MAYQNSLIGAQKVQAEAQAGITRLVESNDIARQERDRRRQEKTNKHHEAIHQSQIEASSQRKTQLDNINDVANDAKRDRDIAQQKNDEKLNKLETDGKMRQDGLKADQQTRINEIKIQAAEQAAEQKGMRIRTVNSHSFLLVILKILFNIYSIRKKTNSELLAEQLHNRREGMAAQDKAHQQIMIDTKSAFDEQKLKQNTDLEAKQFEVTETKNLFKEEERNEKKQLELEKREIAREKLTAQKDQIEMQLKYLNFYQTMCKTKDAESYYTDDYKKVPGKICNLTMSACEQALTNLDIGRCSTTSRAVESLKKLSHGLTKKEREDFLEALYDLEDAENKLRKLCEQMKNNVEYQSSFDELNELIKNIDNVALEMLRKRIRAIPAEESVAKARERIEGLMAELGDINKNLHDLEKILPLTAPSTKPTLKQ</sequence>
<accession>A0A2A2KSM9</accession>
<name>A0A2A2KSM9_9BILA</name>
<comment type="caution">
    <text evidence="3">The sequence shown here is derived from an EMBL/GenBank/DDBJ whole genome shotgun (WGS) entry which is preliminary data.</text>
</comment>
<organism evidence="3 4">
    <name type="scientific">Diploscapter pachys</name>
    <dbReference type="NCBI Taxonomy" id="2018661"/>
    <lineage>
        <taxon>Eukaryota</taxon>
        <taxon>Metazoa</taxon>
        <taxon>Ecdysozoa</taxon>
        <taxon>Nematoda</taxon>
        <taxon>Chromadorea</taxon>
        <taxon>Rhabditida</taxon>
        <taxon>Rhabditina</taxon>
        <taxon>Rhabditomorpha</taxon>
        <taxon>Rhabditoidea</taxon>
        <taxon>Rhabditidae</taxon>
        <taxon>Diploscapter</taxon>
    </lineage>
</organism>
<feature type="compositionally biased region" description="Basic and acidic residues" evidence="2">
    <location>
        <begin position="32"/>
        <end position="50"/>
    </location>
</feature>
<dbReference type="EMBL" id="LIAE01007794">
    <property type="protein sequence ID" value="PAV76928.1"/>
    <property type="molecule type" value="Genomic_DNA"/>
</dbReference>
<dbReference type="AlphaFoldDB" id="A0A2A2KSM9"/>
<feature type="region of interest" description="Disordered" evidence="2">
    <location>
        <begin position="32"/>
        <end position="91"/>
    </location>
</feature>
<feature type="compositionally biased region" description="Basic and acidic residues" evidence="2">
    <location>
        <begin position="73"/>
        <end position="91"/>
    </location>
</feature>
<reference evidence="3 4" key="1">
    <citation type="journal article" date="2017" name="Curr. Biol.">
        <title>Genome architecture and evolution of a unichromosomal asexual nematode.</title>
        <authorList>
            <person name="Fradin H."/>
            <person name="Zegar C."/>
            <person name="Gutwein M."/>
            <person name="Lucas J."/>
            <person name="Kovtun M."/>
            <person name="Corcoran D."/>
            <person name="Baugh L.R."/>
            <person name="Kiontke K."/>
            <person name="Gunsalus K."/>
            <person name="Fitch D.H."/>
            <person name="Piano F."/>
        </authorList>
    </citation>
    <scope>NUCLEOTIDE SEQUENCE [LARGE SCALE GENOMIC DNA]</scope>
    <source>
        <strain evidence="3">PF1309</strain>
    </source>
</reference>
<evidence type="ECO:0000256" key="1">
    <source>
        <dbReference type="SAM" id="Coils"/>
    </source>
</evidence>
<dbReference type="Proteomes" id="UP000218231">
    <property type="component" value="Unassembled WGS sequence"/>
</dbReference>
<protein>
    <submittedName>
        <fullName evidence="3">Uncharacterized protein</fullName>
    </submittedName>
</protein>
<keyword evidence="4" id="KW-1185">Reference proteome</keyword>
<feature type="compositionally biased region" description="Polar residues" evidence="2">
    <location>
        <begin position="51"/>
        <end position="67"/>
    </location>
</feature>
<evidence type="ECO:0000313" key="3">
    <source>
        <dbReference type="EMBL" id="PAV76928.1"/>
    </source>
</evidence>
<feature type="coiled-coil region" evidence="1">
    <location>
        <begin position="213"/>
        <end position="249"/>
    </location>
</feature>
<proteinExistence type="predicted"/>
<evidence type="ECO:0000313" key="4">
    <source>
        <dbReference type="Proteomes" id="UP000218231"/>
    </source>
</evidence>
<evidence type="ECO:0000256" key="2">
    <source>
        <dbReference type="SAM" id="MobiDB-lite"/>
    </source>
</evidence>
<gene>
    <name evidence="3" type="ORF">WR25_18743</name>
</gene>
<keyword evidence="1" id="KW-0175">Coiled coil</keyword>